<evidence type="ECO:0000313" key="3">
    <source>
        <dbReference type="EMBL" id="GGB32839.1"/>
    </source>
</evidence>
<evidence type="ECO:0000259" key="1">
    <source>
        <dbReference type="Pfam" id="PF13622"/>
    </source>
</evidence>
<dbReference type="EMBL" id="BMIH01000003">
    <property type="protein sequence ID" value="GGB32839.1"/>
    <property type="molecule type" value="Genomic_DNA"/>
</dbReference>
<sequence length="258" mass="27357">MTSLPALIAATRPDGDGEFHALVPDNWLQGRTCYGGVSAALAVHAARQAHPDLPPLRSAQIAFVGPLAGAIALRPTLLRQGRNAAFVRVEIVGEAGLGLSATFVFMRERESVIVQEADPAPVAAPAPDDVVTGGLAEVAFTQNFRFRDHSPAEARPPRWLRWVRLDAREALHPEVELMAIGDALPPAALRLAPARVPLSSLTWQVDLLGAIPANESGWWLLHAAADQAGAGGSSQRMAIWDGAGRQVATQMQSVALFG</sequence>
<dbReference type="InterPro" id="IPR049449">
    <property type="entry name" value="TesB_ACOT8-like_N"/>
</dbReference>
<protein>
    <submittedName>
        <fullName evidence="3">Acyl-CoA thioesterase</fullName>
    </submittedName>
</protein>
<dbReference type="AlphaFoldDB" id="A0A916T773"/>
<dbReference type="SUPFAM" id="SSF54637">
    <property type="entry name" value="Thioesterase/thiol ester dehydrase-isomerase"/>
    <property type="match status" value="2"/>
</dbReference>
<feature type="domain" description="Acyl-CoA thioesterase-like N-terminal HotDog" evidence="1">
    <location>
        <begin position="24"/>
        <end position="106"/>
    </location>
</feature>
<name>A0A916T773_9SPHN</name>
<proteinExistence type="predicted"/>
<gene>
    <name evidence="3" type="ORF">GCM10011380_22860</name>
</gene>
<dbReference type="Proteomes" id="UP000623067">
    <property type="component" value="Unassembled WGS sequence"/>
</dbReference>
<dbReference type="RefSeq" id="WP_188658917.1">
    <property type="nucleotide sequence ID" value="NZ_BMIH01000003.1"/>
</dbReference>
<dbReference type="InterPro" id="IPR049450">
    <property type="entry name" value="ACOT8-like_C"/>
</dbReference>
<reference evidence="3" key="1">
    <citation type="journal article" date="2014" name="Int. J. Syst. Evol. Microbiol.">
        <title>Complete genome sequence of Corynebacterium casei LMG S-19264T (=DSM 44701T), isolated from a smear-ripened cheese.</title>
        <authorList>
            <consortium name="US DOE Joint Genome Institute (JGI-PGF)"/>
            <person name="Walter F."/>
            <person name="Albersmeier A."/>
            <person name="Kalinowski J."/>
            <person name="Ruckert C."/>
        </authorList>
    </citation>
    <scope>NUCLEOTIDE SEQUENCE</scope>
    <source>
        <strain evidence="3">CGMCC 1.15330</strain>
    </source>
</reference>
<keyword evidence="4" id="KW-1185">Reference proteome</keyword>
<dbReference type="Pfam" id="PF13622">
    <property type="entry name" value="4HBT_3"/>
    <property type="match status" value="1"/>
</dbReference>
<dbReference type="Pfam" id="PF20789">
    <property type="entry name" value="4HBT_3C"/>
    <property type="match status" value="1"/>
</dbReference>
<evidence type="ECO:0000259" key="2">
    <source>
        <dbReference type="Pfam" id="PF20789"/>
    </source>
</evidence>
<dbReference type="InterPro" id="IPR042171">
    <property type="entry name" value="Acyl-CoA_hotdog"/>
</dbReference>
<organism evidence="3 4">
    <name type="scientific">Sphingomonas metalli</name>
    <dbReference type="NCBI Taxonomy" id="1779358"/>
    <lineage>
        <taxon>Bacteria</taxon>
        <taxon>Pseudomonadati</taxon>
        <taxon>Pseudomonadota</taxon>
        <taxon>Alphaproteobacteria</taxon>
        <taxon>Sphingomonadales</taxon>
        <taxon>Sphingomonadaceae</taxon>
        <taxon>Sphingomonas</taxon>
    </lineage>
</organism>
<comment type="caution">
    <text evidence="3">The sequence shown here is derived from an EMBL/GenBank/DDBJ whole genome shotgun (WGS) entry which is preliminary data.</text>
</comment>
<dbReference type="Gene3D" id="2.40.160.210">
    <property type="entry name" value="Acyl-CoA thioesterase, double hotdog domain"/>
    <property type="match status" value="1"/>
</dbReference>
<dbReference type="InterPro" id="IPR029069">
    <property type="entry name" value="HotDog_dom_sf"/>
</dbReference>
<evidence type="ECO:0000313" key="4">
    <source>
        <dbReference type="Proteomes" id="UP000623067"/>
    </source>
</evidence>
<feature type="domain" description="Acyl-CoA thioesterase-like C-terminal" evidence="2">
    <location>
        <begin position="129"/>
        <end position="255"/>
    </location>
</feature>
<accession>A0A916T773</accession>
<reference evidence="3" key="2">
    <citation type="submission" date="2020-09" db="EMBL/GenBank/DDBJ databases">
        <authorList>
            <person name="Sun Q."/>
            <person name="Zhou Y."/>
        </authorList>
    </citation>
    <scope>NUCLEOTIDE SEQUENCE</scope>
    <source>
        <strain evidence="3">CGMCC 1.15330</strain>
    </source>
</reference>